<keyword evidence="1" id="KW-0812">Transmembrane</keyword>
<dbReference type="OrthoDB" id="3440574at2"/>
<feature type="transmembrane region" description="Helical" evidence="1">
    <location>
        <begin position="184"/>
        <end position="204"/>
    </location>
</feature>
<dbReference type="SUPFAM" id="SSF53822">
    <property type="entry name" value="Periplasmic binding protein-like I"/>
    <property type="match status" value="1"/>
</dbReference>
<dbReference type="AlphaFoldDB" id="A0A6H9YN68"/>
<protein>
    <submittedName>
        <fullName evidence="2">Uncharacterized protein</fullName>
    </submittedName>
</protein>
<comment type="caution">
    <text evidence="2">The sequence shown here is derived from an EMBL/GenBank/DDBJ whole genome shotgun (WGS) entry which is preliminary data.</text>
</comment>
<evidence type="ECO:0000313" key="2">
    <source>
        <dbReference type="EMBL" id="KAB2342069.1"/>
    </source>
</evidence>
<name>A0A6H9YN68_9ACTN</name>
<keyword evidence="1" id="KW-0472">Membrane</keyword>
<proteinExistence type="predicted"/>
<dbReference type="EMBL" id="WBMT01000023">
    <property type="protein sequence ID" value="KAB2342069.1"/>
    <property type="molecule type" value="Genomic_DNA"/>
</dbReference>
<accession>A0A6H9YN68</accession>
<dbReference type="Proteomes" id="UP000468735">
    <property type="component" value="Unassembled WGS sequence"/>
</dbReference>
<dbReference type="CDD" id="cd06268">
    <property type="entry name" value="PBP1_ABC_transporter_LIVBP-like"/>
    <property type="match status" value="1"/>
</dbReference>
<evidence type="ECO:0000313" key="3">
    <source>
        <dbReference type="Proteomes" id="UP000468735"/>
    </source>
</evidence>
<gene>
    <name evidence="2" type="ORF">F8566_38990</name>
</gene>
<keyword evidence="3" id="KW-1185">Reference proteome</keyword>
<sequence length="935" mass="103725">MGGDVTRLEGLLSLFQRLRERPTSRAGDRLRPLLLTIGTPHETRQVAHFFVEECMADGGPYSHITADGQSSFTDLALLLRHVSRDLSAHRPRFEPALRFPLLSMALWLLELRRMRLQQEQAGENEQAPRFSSNAQRQAWQLAGDLRAAEEDAHRRTLLGRGIRRRRQIVVPAQRPGERGRLASALVYLEQVAPIGVAVVALLSAGTAATLNLATAMLAAAVGIVFIAGQITARTRDWAGRRRYRWFTASRQTYLRGNRSSDFLGLALDVFFRDEPDPGTPLDDELERLLVAAFLQDLRHGYRRSIWRANWARVRYPVVVIDLFPAGHPSRDQTRRFVERVEELRRHEERFDPLVVVFPLASADEAARLAGSIRVPLAQAATVDLGMVREYEEGNPFWNEYLAEQRRVAVLGTRRAFQVDLGAGDGSSTEPIHRGRRRPWVAHPAMPWIAMGAILVASVTVITLQTVRYCSPVSVWHADNGECIGITDGSHIYAKRLAGVEKRIHRLNKDAVSSGKPYVTIVYLGPMTTDPQDRSPQADLMAGVHGELVGLSIAQEKHNEANGQPRLRILLANSGSRFRYAKQVADHIRKRAGEDPRIVAVIGFGQSRRQTDEAIDVLGKSALPMIGTTNTYDLTARRKTSFSPYYFRLAPSNWRLARHAAYWSRNGQLDGLQASSADVFYDASRDDRYSQNLARDFADAFKPGKVRIFAYSDPSQVPGKVEEACAAPAQLFYYAGRSDEFRSFINKVANTSCGGPLVVLGGDEVTKYVSDNGAELGRTDTLRLYYTPLAAKEAWDRRWVGGRPLQTFYTEFEPVVDSLVGRTAPANVRPSRTHAAIGYDAARTIINVAERIFGEQARTLPTAAAILSELTEPDQRAFPQGASGLLRFGPRTTGHAVEQKPVVLAKVEKNGATTVLQVCGHLVDSGQQGASCPPNP</sequence>
<dbReference type="RefSeq" id="WP_151567423.1">
    <property type="nucleotide sequence ID" value="NZ_WBMT01000023.1"/>
</dbReference>
<reference evidence="2 3" key="1">
    <citation type="submission" date="2019-09" db="EMBL/GenBank/DDBJ databases">
        <title>Actinomadura physcomitrii sp. nov., a novel actinomycete isolated from moss [Physcomitrium sphaericum (Ludw) Fuernr].</title>
        <authorList>
            <person name="Zhuang X."/>
            <person name="Liu C."/>
        </authorList>
    </citation>
    <scope>NUCLEOTIDE SEQUENCE [LARGE SCALE GENOMIC DNA]</scope>
    <source>
        <strain evidence="2 3">HMC1</strain>
    </source>
</reference>
<keyword evidence="1" id="KW-1133">Transmembrane helix</keyword>
<feature type="transmembrane region" description="Helical" evidence="1">
    <location>
        <begin position="210"/>
        <end position="232"/>
    </location>
</feature>
<organism evidence="2 3">
    <name type="scientific">Actinomadura rudentiformis</name>
    <dbReference type="NCBI Taxonomy" id="359158"/>
    <lineage>
        <taxon>Bacteria</taxon>
        <taxon>Bacillati</taxon>
        <taxon>Actinomycetota</taxon>
        <taxon>Actinomycetes</taxon>
        <taxon>Streptosporangiales</taxon>
        <taxon>Thermomonosporaceae</taxon>
        <taxon>Actinomadura</taxon>
    </lineage>
</organism>
<dbReference type="Gene3D" id="3.40.50.2300">
    <property type="match status" value="2"/>
</dbReference>
<dbReference type="InterPro" id="IPR028082">
    <property type="entry name" value="Peripla_BP_I"/>
</dbReference>
<evidence type="ECO:0000256" key="1">
    <source>
        <dbReference type="SAM" id="Phobius"/>
    </source>
</evidence>